<evidence type="ECO:0000313" key="3">
    <source>
        <dbReference type="Proteomes" id="UP000557566"/>
    </source>
</evidence>
<dbReference type="Proteomes" id="UP000557566">
    <property type="component" value="Unassembled WGS sequence"/>
</dbReference>
<reference evidence="2 3" key="1">
    <citation type="journal article" date="2020" name="Genome Biol. Evol.">
        <title>A new high-quality draft genome assembly of the Chinese cordyceps Ophiocordyceps sinensis.</title>
        <authorList>
            <person name="Shu R."/>
            <person name="Zhang J."/>
            <person name="Meng Q."/>
            <person name="Zhang H."/>
            <person name="Zhou G."/>
            <person name="Li M."/>
            <person name="Wu P."/>
            <person name="Zhao Y."/>
            <person name="Chen C."/>
            <person name="Qin Q."/>
        </authorList>
    </citation>
    <scope>NUCLEOTIDE SEQUENCE [LARGE SCALE GENOMIC DNA]</scope>
    <source>
        <strain evidence="2 3">IOZ07</strain>
    </source>
</reference>
<organism evidence="2 3">
    <name type="scientific">Ophiocordyceps sinensis</name>
    <dbReference type="NCBI Taxonomy" id="72228"/>
    <lineage>
        <taxon>Eukaryota</taxon>
        <taxon>Fungi</taxon>
        <taxon>Dikarya</taxon>
        <taxon>Ascomycota</taxon>
        <taxon>Pezizomycotina</taxon>
        <taxon>Sordariomycetes</taxon>
        <taxon>Hypocreomycetidae</taxon>
        <taxon>Hypocreales</taxon>
        <taxon>Ophiocordycipitaceae</taxon>
        <taxon>Ophiocordyceps</taxon>
    </lineage>
</organism>
<gene>
    <name evidence="2" type="ORF">G6O67_008405</name>
</gene>
<name>A0A8H4LR99_9HYPO</name>
<evidence type="ECO:0008006" key="4">
    <source>
        <dbReference type="Google" id="ProtNLM"/>
    </source>
</evidence>
<proteinExistence type="predicted"/>
<comment type="caution">
    <text evidence="2">The sequence shown here is derived from an EMBL/GenBank/DDBJ whole genome shotgun (WGS) entry which is preliminary data.</text>
</comment>
<sequence length="433" mass="48803">MAAPSMHAMPEHWTELSAARKQRQICSKEIRALRSSCDQECDKKPVMDCPSCYSKSLDRMRLRYTESQDREWFTQRKAFLHELEGLFQDAKDHKRTLAFIEARIESEKEAWYRWVLRKYPEFIAVSDNGANQDELRRMLDDPDRSRQELVTMMLEGVGTPADWPSSVDAFADKAAAISGDAGELKKLYTSQFFMDRASGQVLQNADKYLGEYEASESVTLEDIMDRIASDMKESRSSQPQRNYHQGRLDELRRAKKAFEHDKAQAKSRASGNQTSTASEKLGNLPPCHVCQGTVDPAAIISCSLCQVVTQMGGSDKLTVYCTEACFLKGHEEHVTAEHDCEAGDKCVRLRDGDEDVEEGTWNTMSCKECLDRNRMTIFCSSRCAQENVAEHRQSSHGVKTSAEEAGESVTLTQNMVEATLAKVNPGLTMTQVE</sequence>
<dbReference type="AlphaFoldDB" id="A0A8H4LR99"/>
<dbReference type="EMBL" id="JAAVMX010000011">
    <property type="protein sequence ID" value="KAF4504229.1"/>
    <property type="molecule type" value="Genomic_DNA"/>
</dbReference>
<dbReference type="OrthoDB" id="5424793at2759"/>
<evidence type="ECO:0000256" key="1">
    <source>
        <dbReference type="SAM" id="MobiDB-lite"/>
    </source>
</evidence>
<accession>A0A8H4LR99</accession>
<evidence type="ECO:0000313" key="2">
    <source>
        <dbReference type="EMBL" id="KAF4504229.1"/>
    </source>
</evidence>
<protein>
    <recommendedName>
        <fullName evidence="4">Zinc finger, MYND-type</fullName>
    </recommendedName>
</protein>
<keyword evidence="3" id="KW-1185">Reference proteome</keyword>
<feature type="region of interest" description="Disordered" evidence="1">
    <location>
        <begin position="259"/>
        <end position="278"/>
    </location>
</feature>
<feature type="compositionally biased region" description="Polar residues" evidence="1">
    <location>
        <begin position="267"/>
        <end position="278"/>
    </location>
</feature>